<protein>
    <submittedName>
        <fullName evidence="2">Uncharacterized protein</fullName>
    </submittedName>
</protein>
<organism evidence="2 3">
    <name type="scientific">Gossypium raimondii</name>
    <name type="common">Peruvian cotton</name>
    <name type="synonym">Gossypium klotzschianum subsp. raimondii</name>
    <dbReference type="NCBI Taxonomy" id="29730"/>
    <lineage>
        <taxon>Eukaryota</taxon>
        <taxon>Viridiplantae</taxon>
        <taxon>Streptophyta</taxon>
        <taxon>Embryophyta</taxon>
        <taxon>Tracheophyta</taxon>
        <taxon>Spermatophyta</taxon>
        <taxon>Magnoliopsida</taxon>
        <taxon>eudicotyledons</taxon>
        <taxon>Gunneridae</taxon>
        <taxon>Pentapetalae</taxon>
        <taxon>rosids</taxon>
        <taxon>malvids</taxon>
        <taxon>Malvales</taxon>
        <taxon>Malvaceae</taxon>
        <taxon>Malvoideae</taxon>
        <taxon>Gossypium</taxon>
    </lineage>
</organism>
<proteinExistence type="predicted"/>
<reference evidence="2 3" key="1">
    <citation type="journal article" date="2012" name="Nature">
        <title>Repeated polyploidization of Gossypium genomes and the evolution of spinnable cotton fibres.</title>
        <authorList>
            <person name="Paterson A.H."/>
            <person name="Wendel J.F."/>
            <person name="Gundlach H."/>
            <person name="Guo H."/>
            <person name="Jenkins J."/>
            <person name="Jin D."/>
            <person name="Llewellyn D."/>
            <person name="Showmaker K.C."/>
            <person name="Shu S."/>
            <person name="Udall J."/>
            <person name="Yoo M.J."/>
            <person name="Byers R."/>
            <person name="Chen W."/>
            <person name="Doron-Faigenboim A."/>
            <person name="Duke M.V."/>
            <person name="Gong L."/>
            <person name="Grimwood J."/>
            <person name="Grover C."/>
            <person name="Grupp K."/>
            <person name="Hu G."/>
            <person name="Lee T.H."/>
            <person name="Li J."/>
            <person name="Lin L."/>
            <person name="Liu T."/>
            <person name="Marler B.S."/>
            <person name="Page J.T."/>
            <person name="Roberts A.W."/>
            <person name="Romanel E."/>
            <person name="Sanders W.S."/>
            <person name="Szadkowski E."/>
            <person name="Tan X."/>
            <person name="Tang H."/>
            <person name="Xu C."/>
            <person name="Wang J."/>
            <person name="Wang Z."/>
            <person name="Zhang D."/>
            <person name="Zhang L."/>
            <person name="Ashrafi H."/>
            <person name="Bedon F."/>
            <person name="Bowers J.E."/>
            <person name="Brubaker C.L."/>
            <person name="Chee P.W."/>
            <person name="Das S."/>
            <person name="Gingle A.R."/>
            <person name="Haigler C.H."/>
            <person name="Harker D."/>
            <person name="Hoffmann L.V."/>
            <person name="Hovav R."/>
            <person name="Jones D.C."/>
            <person name="Lemke C."/>
            <person name="Mansoor S."/>
            <person name="ur Rahman M."/>
            <person name="Rainville L.N."/>
            <person name="Rambani A."/>
            <person name="Reddy U.K."/>
            <person name="Rong J.K."/>
            <person name="Saranga Y."/>
            <person name="Scheffler B.E."/>
            <person name="Scheffler J.A."/>
            <person name="Stelly D.M."/>
            <person name="Triplett B.A."/>
            <person name="Van Deynze A."/>
            <person name="Vaslin M.F."/>
            <person name="Waghmare V.N."/>
            <person name="Walford S.A."/>
            <person name="Wright R.J."/>
            <person name="Zaki E.A."/>
            <person name="Zhang T."/>
            <person name="Dennis E.S."/>
            <person name="Mayer K.F."/>
            <person name="Peterson D.G."/>
            <person name="Rokhsar D.S."/>
            <person name="Wang X."/>
            <person name="Schmutz J."/>
        </authorList>
    </citation>
    <scope>NUCLEOTIDE SEQUENCE [LARGE SCALE GENOMIC DNA]</scope>
</reference>
<gene>
    <name evidence="2" type="ORF">B456_008G005600</name>
</gene>
<keyword evidence="3" id="KW-1185">Reference proteome</keyword>
<feature type="region of interest" description="Disordered" evidence="1">
    <location>
        <begin position="1"/>
        <end position="23"/>
    </location>
</feature>
<evidence type="ECO:0000313" key="2">
    <source>
        <dbReference type="EMBL" id="KJB47000.1"/>
    </source>
</evidence>
<dbReference type="Proteomes" id="UP000032304">
    <property type="component" value="Chromosome 8"/>
</dbReference>
<evidence type="ECO:0000313" key="3">
    <source>
        <dbReference type="Proteomes" id="UP000032304"/>
    </source>
</evidence>
<dbReference type="EMBL" id="CM001747">
    <property type="protein sequence ID" value="KJB47000.1"/>
    <property type="molecule type" value="Genomic_DNA"/>
</dbReference>
<dbReference type="AlphaFoldDB" id="A0A0D2TUQ3"/>
<accession>A0A0D2TUQ3</accession>
<name>A0A0D2TUQ3_GOSRA</name>
<feature type="non-terminal residue" evidence="2">
    <location>
        <position position="1"/>
    </location>
</feature>
<evidence type="ECO:0000256" key="1">
    <source>
        <dbReference type="SAM" id="MobiDB-lite"/>
    </source>
</evidence>
<sequence>HSEAIIGIQGQGQPSARELNAGPINTRKRSEALSSLYVIVRLTRAAKGRGSIAGELLPATFSSKSYFMFWRCN</sequence>
<dbReference type="Gramene" id="KJB47000">
    <property type="protein sequence ID" value="KJB47000"/>
    <property type="gene ID" value="B456_008G005600"/>
</dbReference>